<name>A0A345Z269_9MOLU</name>
<dbReference type="PANTHER" id="PTHR10302">
    <property type="entry name" value="SINGLE-STRANDED DNA-BINDING PROTEIN"/>
    <property type="match status" value="1"/>
</dbReference>
<feature type="region of interest" description="Disordered" evidence="4">
    <location>
        <begin position="136"/>
        <end position="158"/>
    </location>
</feature>
<dbReference type="KEGG" id="salx:SALLE_v1c00220"/>
<dbReference type="Pfam" id="PF00436">
    <property type="entry name" value="SSB"/>
    <property type="match status" value="1"/>
</dbReference>
<dbReference type="SUPFAM" id="SSF50249">
    <property type="entry name" value="Nucleic acid-binding proteins"/>
    <property type="match status" value="1"/>
</dbReference>
<dbReference type="GO" id="GO:0003697">
    <property type="term" value="F:single-stranded DNA binding"/>
    <property type="evidence" value="ECO:0007669"/>
    <property type="project" value="UniProtKB-UniRule"/>
</dbReference>
<evidence type="ECO:0000313" key="6">
    <source>
        <dbReference type="Proteomes" id="UP000254792"/>
    </source>
</evidence>
<dbReference type="PANTHER" id="PTHR10302:SF0">
    <property type="entry name" value="SINGLE-STRANDED DNA-BINDING PROTEIN, MITOCHONDRIAL"/>
    <property type="match status" value="1"/>
</dbReference>
<sequence>MNQVQLIGRITKDLELRTSSAGKSFVAFTLAVSSFGGGKEYTNFIPCFAWERSAENMAKFLKKGSLIAVEGSLSARSENKDGVYQTIVNVTAQRVEFLESRGSGQSFDREPVQAFNTEPNSNFDLDVVNNFSAKNEEKKYEAPKQSFSDDDDDSILWD</sequence>
<dbReference type="EMBL" id="CP031376">
    <property type="protein sequence ID" value="AXK50698.1"/>
    <property type="molecule type" value="Genomic_DNA"/>
</dbReference>
<accession>A0A345Z269</accession>
<keyword evidence="1 2" id="KW-0238">DNA-binding</keyword>
<dbReference type="InterPro" id="IPR000424">
    <property type="entry name" value="Primosome_PriB/ssb"/>
</dbReference>
<dbReference type="PROSITE" id="PS50935">
    <property type="entry name" value="SSB"/>
    <property type="match status" value="1"/>
</dbReference>
<dbReference type="RefSeq" id="WP_115557628.1">
    <property type="nucleotide sequence ID" value="NZ_CP031376.1"/>
</dbReference>
<protein>
    <recommendedName>
        <fullName evidence="2 3">Single-stranded DNA-binding protein</fullName>
        <shortName evidence="2">SSB</shortName>
    </recommendedName>
</protein>
<comment type="subunit">
    <text evidence="2">Homotetramer.</text>
</comment>
<feature type="compositionally biased region" description="Acidic residues" evidence="4">
    <location>
        <begin position="148"/>
        <end position="158"/>
    </location>
</feature>
<dbReference type="Gene3D" id="2.40.50.140">
    <property type="entry name" value="Nucleic acid-binding proteins"/>
    <property type="match status" value="1"/>
</dbReference>
<keyword evidence="6" id="KW-1185">Reference proteome</keyword>
<organism evidence="5 6">
    <name type="scientific">Spiroplasma alleghenense</name>
    <dbReference type="NCBI Taxonomy" id="216931"/>
    <lineage>
        <taxon>Bacteria</taxon>
        <taxon>Bacillati</taxon>
        <taxon>Mycoplasmatota</taxon>
        <taxon>Mollicutes</taxon>
        <taxon>Entomoplasmatales</taxon>
        <taxon>Spiroplasmataceae</taxon>
        <taxon>Spiroplasma</taxon>
    </lineage>
</organism>
<reference evidence="5 6" key="1">
    <citation type="submission" date="2018-07" db="EMBL/GenBank/DDBJ databases">
        <title>Complete genome sequence of Spiroplasma alleghenense PLHS-1 (ATCC 51752).</title>
        <authorList>
            <person name="Chou L."/>
            <person name="Lee T.-Y."/>
            <person name="Tsai Y.-M."/>
            <person name="Kuo C.-H."/>
        </authorList>
    </citation>
    <scope>NUCLEOTIDE SEQUENCE [LARGE SCALE GENOMIC DNA]</scope>
    <source>
        <strain evidence="5 6">PLHS-1</strain>
    </source>
</reference>
<dbReference type="AlphaFoldDB" id="A0A345Z269"/>
<comment type="caution">
    <text evidence="2">Lacks conserved residue(s) required for the propagation of feature annotation.</text>
</comment>
<evidence type="ECO:0000256" key="4">
    <source>
        <dbReference type="SAM" id="MobiDB-lite"/>
    </source>
</evidence>
<proteinExistence type="inferred from homology"/>
<evidence type="ECO:0000313" key="5">
    <source>
        <dbReference type="EMBL" id="AXK50698.1"/>
    </source>
</evidence>
<dbReference type="InterPro" id="IPR011344">
    <property type="entry name" value="ssDNA-bd"/>
</dbReference>
<dbReference type="GO" id="GO:0006260">
    <property type="term" value="P:DNA replication"/>
    <property type="evidence" value="ECO:0007669"/>
    <property type="project" value="InterPro"/>
</dbReference>
<dbReference type="Proteomes" id="UP000254792">
    <property type="component" value="Chromosome"/>
</dbReference>
<dbReference type="GO" id="GO:0009295">
    <property type="term" value="C:nucleoid"/>
    <property type="evidence" value="ECO:0007669"/>
    <property type="project" value="TreeGrafter"/>
</dbReference>
<gene>
    <name evidence="5" type="primary">ssb</name>
    <name evidence="5" type="ORF">SALLE_v1c00220</name>
</gene>
<dbReference type="InterPro" id="IPR012340">
    <property type="entry name" value="NA-bd_OB-fold"/>
</dbReference>
<dbReference type="OrthoDB" id="9809878at2"/>
<dbReference type="HAMAP" id="MF_00984">
    <property type="entry name" value="SSB"/>
    <property type="match status" value="1"/>
</dbReference>
<evidence type="ECO:0000256" key="3">
    <source>
        <dbReference type="RuleBase" id="RU000524"/>
    </source>
</evidence>
<dbReference type="CDD" id="cd04496">
    <property type="entry name" value="SSB_OBF"/>
    <property type="match status" value="1"/>
</dbReference>
<dbReference type="NCBIfam" id="TIGR00621">
    <property type="entry name" value="ssb"/>
    <property type="match status" value="1"/>
</dbReference>
<evidence type="ECO:0000256" key="2">
    <source>
        <dbReference type="HAMAP-Rule" id="MF_00984"/>
    </source>
</evidence>
<evidence type="ECO:0000256" key="1">
    <source>
        <dbReference type="ARBA" id="ARBA00023125"/>
    </source>
</evidence>